<keyword evidence="7" id="KW-1185">Reference proteome</keyword>
<dbReference type="PRINTS" id="PR00778">
    <property type="entry name" value="HTHARSR"/>
</dbReference>
<dbReference type="NCBIfam" id="NF033788">
    <property type="entry name" value="HTH_metalloreg"/>
    <property type="match status" value="1"/>
</dbReference>
<dbReference type="InterPro" id="IPR001845">
    <property type="entry name" value="HTH_ArsR_DNA-bd_dom"/>
</dbReference>
<organism evidence="6 7">
    <name type="scientific">Hohaiivirga grylli</name>
    <dbReference type="NCBI Taxonomy" id="3133970"/>
    <lineage>
        <taxon>Bacteria</taxon>
        <taxon>Pseudomonadati</taxon>
        <taxon>Pseudomonadota</taxon>
        <taxon>Alphaproteobacteria</taxon>
        <taxon>Hyphomicrobiales</taxon>
        <taxon>Methylobacteriaceae</taxon>
        <taxon>Hohaiivirga</taxon>
    </lineage>
</organism>
<feature type="domain" description="HTH arsR-type" evidence="5">
    <location>
        <begin position="12"/>
        <end position="104"/>
    </location>
</feature>
<dbReference type="PANTHER" id="PTHR33154">
    <property type="entry name" value="TRANSCRIPTIONAL REGULATOR, ARSR FAMILY"/>
    <property type="match status" value="1"/>
</dbReference>
<keyword evidence="4" id="KW-1133">Transmembrane helix</keyword>
<dbReference type="EMBL" id="JBBYXI010000005">
    <property type="protein sequence ID" value="MEN3931736.1"/>
    <property type="molecule type" value="Genomic_DNA"/>
</dbReference>
<dbReference type="InterPro" id="IPR011991">
    <property type="entry name" value="ArsR-like_HTH"/>
</dbReference>
<dbReference type="Pfam" id="PF01022">
    <property type="entry name" value="HTH_5"/>
    <property type="match status" value="1"/>
</dbReference>
<dbReference type="CDD" id="cd00090">
    <property type="entry name" value="HTH_ARSR"/>
    <property type="match status" value="1"/>
</dbReference>
<dbReference type="RefSeq" id="WP_346337784.1">
    <property type="nucleotide sequence ID" value="NZ_JBBYXI010000005.1"/>
</dbReference>
<dbReference type="Proteomes" id="UP001418637">
    <property type="component" value="Unassembled WGS sequence"/>
</dbReference>
<evidence type="ECO:0000256" key="4">
    <source>
        <dbReference type="SAM" id="Phobius"/>
    </source>
</evidence>
<evidence type="ECO:0000256" key="3">
    <source>
        <dbReference type="ARBA" id="ARBA00023163"/>
    </source>
</evidence>
<evidence type="ECO:0000256" key="1">
    <source>
        <dbReference type="ARBA" id="ARBA00023015"/>
    </source>
</evidence>
<keyword evidence="4" id="KW-0472">Membrane</keyword>
<name>A0ABV0BN42_9HYPH</name>
<keyword evidence="1" id="KW-0805">Transcription regulation</keyword>
<comment type="caution">
    <text evidence="6">The sequence shown here is derived from an EMBL/GenBank/DDBJ whole genome shotgun (WGS) entry which is preliminary data.</text>
</comment>
<reference evidence="6 7" key="1">
    <citation type="submission" date="2024-04" db="EMBL/GenBank/DDBJ databases">
        <title>A novel species isolated from cricket.</title>
        <authorList>
            <person name="Wang H.-C."/>
        </authorList>
    </citation>
    <scope>NUCLEOTIDE SEQUENCE [LARGE SCALE GENOMIC DNA]</scope>
    <source>
        <strain evidence="6 7">WL0021</strain>
    </source>
</reference>
<keyword evidence="4" id="KW-0812">Transmembrane</keyword>
<keyword evidence="3" id="KW-0804">Transcription</keyword>
<gene>
    <name evidence="6" type="ORF">WJT86_11785</name>
</gene>
<dbReference type="InterPro" id="IPR036388">
    <property type="entry name" value="WH-like_DNA-bd_sf"/>
</dbReference>
<keyword evidence="2" id="KW-0238">DNA-binding</keyword>
<protein>
    <submittedName>
        <fullName evidence="6">Metalloregulator ArsR/SmtB family transcription factor</fullName>
    </submittedName>
</protein>
<dbReference type="PROSITE" id="PS50987">
    <property type="entry name" value="HTH_ARSR_2"/>
    <property type="match status" value="1"/>
</dbReference>
<dbReference type="SMART" id="SM00418">
    <property type="entry name" value="HTH_ARSR"/>
    <property type="match status" value="1"/>
</dbReference>
<evidence type="ECO:0000313" key="6">
    <source>
        <dbReference type="EMBL" id="MEN3931736.1"/>
    </source>
</evidence>
<feature type="transmembrane region" description="Helical" evidence="4">
    <location>
        <begin position="82"/>
        <end position="102"/>
    </location>
</feature>
<evidence type="ECO:0000256" key="2">
    <source>
        <dbReference type="ARBA" id="ARBA00023125"/>
    </source>
</evidence>
<dbReference type="SUPFAM" id="SSF46785">
    <property type="entry name" value="Winged helix' DNA-binding domain"/>
    <property type="match status" value="1"/>
</dbReference>
<dbReference type="Gene3D" id="1.10.10.10">
    <property type="entry name" value="Winged helix-like DNA-binding domain superfamily/Winged helix DNA-binding domain"/>
    <property type="match status" value="1"/>
</dbReference>
<dbReference type="InterPro" id="IPR036390">
    <property type="entry name" value="WH_DNA-bd_sf"/>
</dbReference>
<proteinExistence type="predicted"/>
<dbReference type="InterPro" id="IPR051081">
    <property type="entry name" value="HTH_MetalResp_TranReg"/>
</dbReference>
<evidence type="ECO:0000313" key="7">
    <source>
        <dbReference type="Proteomes" id="UP001418637"/>
    </source>
</evidence>
<dbReference type="PANTHER" id="PTHR33154:SF28">
    <property type="entry name" value="HTH-TYPE TRANSCRIPTIONAL REGULATOR YGAV-RELATED"/>
    <property type="match status" value="1"/>
</dbReference>
<evidence type="ECO:0000259" key="5">
    <source>
        <dbReference type="PROSITE" id="PS50987"/>
    </source>
</evidence>
<sequence>MNTTHEILPPDVMVRNATQAADLLKLLANAKRLEILCTLVGGEKSVGELVNITNLSQSAVSQHLSKLKASGIIKDEKRGQMVYYALASMEVNAILSTLYLIYCR</sequence>
<accession>A0ABV0BN42</accession>